<sequence>MKYIGIVLNREGKTSYLYVESSSWMQAKTKLLNDGLVVKYIFPDLKYIFLSIPLAKRIKTGDLGSLFEELSFYVGSGGLLSSLNNMRKVYSYNTKKINNEDFYKYINRIFKNYKYKSISILISKLLSETERGKNLTDIFKDPVLGFPEEVIAILGAAEKNGDMKKGFKEVSIYYKSVYSYKKKLINVAIYPSLLFLLMTIAIFIFIYYVAPRFKHFIENAKIQPPLILTLMINIKPYVPAIFLAFSGLLLGFFTLFFIDYKGLKSKTYEIISKLPILSEVINSSYLSILFYQLYVLTKGGITLIESFSIVKENTKNLYWRKNIELLINELESGQSLSHSLQRLDINPLVAAYISAGEKTGKIDDTFDRLKDRYKELSDDKINFFANFITYTTLFLAAGFIIFFFLNLYLPLIGSLANGVK</sequence>
<dbReference type="InterPro" id="IPR003004">
    <property type="entry name" value="GspF/PilC"/>
</dbReference>
<dbReference type="AlphaFoldDB" id="A0A519BJH4"/>
<keyword evidence="5 7" id="KW-1133">Transmembrane helix</keyword>
<feature type="domain" description="Type II secretion system protein GspF" evidence="8">
    <location>
        <begin position="291"/>
        <end position="410"/>
    </location>
</feature>
<dbReference type="Pfam" id="PF00482">
    <property type="entry name" value="T2SSF"/>
    <property type="match status" value="2"/>
</dbReference>
<feature type="transmembrane region" description="Helical" evidence="7">
    <location>
        <begin position="237"/>
        <end position="258"/>
    </location>
</feature>
<evidence type="ECO:0000256" key="7">
    <source>
        <dbReference type="SAM" id="Phobius"/>
    </source>
</evidence>
<reference evidence="9 10" key="1">
    <citation type="journal article" date="2019" name="ISME J.">
        <title>Insights into ecological role of a new deltaproteobacterial order Candidatus Acidulodesulfobacterales by metagenomics and metatranscriptomics.</title>
        <authorList>
            <person name="Tan S."/>
            <person name="Liu J."/>
            <person name="Fang Y."/>
            <person name="Hedlund B.P."/>
            <person name="Lian Z.H."/>
            <person name="Huang L.Y."/>
            <person name="Li J.T."/>
            <person name="Huang L.N."/>
            <person name="Li W.J."/>
            <person name="Jiang H.C."/>
            <person name="Dong H.L."/>
            <person name="Shu W.S."/>
        </authorList>
    </citation>
    <scope>NUCLEOTIDE SEQUENCE [LARGE SCALE GENOMIC DNA]</scope>
    <source>
        <strain evidence="9">AP2</strain>
    </source>
</reference>
<dbReference type="InterPro" id="IPR042094">
    <property type="entry name" value="T2SS_GspF_sf"/>
</dbReference>
<feature type="transmembrane region" description="Helical" evidence="7">
    <location>
        <begin position="184"/>
        <end position="210"/>
    </location>
</feature>
<name>A0A519BJH4_ACIG2</name>
<dbReference type="PANTHER" id="PTHR30012">
    <property type="entry name" value="GENERAL SECRETION PATHWAY PROTEIN"/>
    <property type="match status" value="1"/>
</dbReference>
<dbReference type="Proteomes" id="UP000316562">
    <property type="component" value="Unassembled WGS sequence"/>
</dbReference>
<gene>
    <name evidence="9" type="ORF">EVJ46_04085</name>
</gene>
<evidence type="ECO:0000256" key="4">
    <source>
        <dbReference type="ARBA" id="ARBA00022692"/>
    </source>
</evidence>
<organism evidence="9 10">
    <name type="scientific">Acididesulfobacter guangdongensis</name>
    <dbReference type="NCBI Taxonomy" id="2597225"/>
    <lineage>
        <taxon>Bacteria</taxon>
        <taxon>Deltaproteobacteria</taxon>
        <taxon>Candidatus Acidulodesulfobacterales</taxon>
        <taxon>Candidatus Acididesulfobacter</taxon>
    </lineage>
</organism>
<keyword evidence="6 7" id="KW-0472">Membrane</keyword>
<proteinExistence type="inferred from homology"/>
<keyword evidence="3" id="KW-1003">Cell membrane</keyword>
<feature type="domain" description="Type II secretion system protein GspF" evidence="8">
    <location>
        <begin position="115"/>
        <end position="211"/>
    </location>
</feature>
<dbReference type="Gene3D" id="1.20.81.30">
    <property type="entry name" value="Type II secretion system (T2SS), domain F"/>
    <property type="match status" value="2"/>
</dbReference>
<comment type="similarity">
    <text evidence="2">Belongs to the GSP F family.</text>
</comment>
<keyword evidence="4 7" id="KW-0812">Transmembrane</keyword>
<dbReference type="PANTHER" id="PTHR30012:SF0">
    <property type="entry name" value="TYPE II SECRETION SYSTEM PROTEIN F-RELATED"/>
    <property type="match status" value="1"/>
</dbReference>
<evidence type="ECO:0000313" key="10">
    <source>
        <dbReference type="Proteomes" id="UP000316562"/>
    </source>
</evidence>
<dbReference type="GO" id="GO:0005886">
    <property type="term" value="C:plasma membrane"/>
    <property type="evidence" value="ECO:0007669"/>
    <property type="project" value="UniProtKB-SubCell"/>
</dbReference>
<accession>A0A519BJH4</accession>
<evidence type="ECO:0000256" key="5">
    <source>
        <dbReference type="ARBA" id="ARBA00022989"/>
    </source>
</evidence>
<evidence type="ECO:0000256" key="3">
    <source>
        <dbReference type="ARBA" id="ARBA00022475"/>
    </source>
</evidence>
<feature type="transmembrane region" description="Helical" evidence="7">
    <location>
        <begin position="383"/>
        <end position="405"/>
    </location>
</feature>
<evidence type="ECO:0000256" key="1">
    <source>
        <dbReference type="ARBA" id="ARBA00004651"/>
    </source>
</evidence>
<evidence type="ECO:0000256" key="2">
    <source>
        <dbReference type="ARBA" id="ARBA00005745"/>
    </source>
</evidence>
<comment type="caution">
    <text evidence="9">The sequence shown here is derived from an EMBL/GenBank/DDBJ whole genome shotgun (WGS) entry which is preliminary data.</text>
</comment>
<evidence type="ECO:0000259" key="8">
    <source>
        <dbReference type="Pfam" id="PF00482"/>
    </source>
</evidence>
<evidence type="ECO:0000313" key="9">
    <source>
        <dbReference type="EMBL" id="RZD17412.1"/>
    </source>
</evidence>
<comment type="subcellular location">
    <subcellularLocation>
        <location evidence="1">Cell membrane</location>
        <topology evidence="1">Multi-pass membrane protein</topology>
    </subcellularLocation>
</comment>
<evidence type="ECO:0000256" key="6">
    <source>
        <dbReference type="ARBA" id="ARBA00023136"/>
    </source>
</evidence>
<protein>
    <recommendedName>
        <fullName evidence="8">Type II secretion system protein GspF domain-containing protein</fullName>
    </recommendedName>
</protein>
<dbReference type="InterPro" id="IPR018076">
    <property type="entry name" value="T2SS_GspF_dom"/>
</dbReference>
<dbReference type="EMBL" id="SGBC01000001">
    <property type="protein sequence ID" value="RZD17412.1"/>
    <property type="molecule type" value="Genomic_DNA"/>
</dbReference>